<dbReference type="EMBL" id="WHUW01000018">
    <property type="protein sequence ID" value="KAF8437652.1"/>
    <property type="molecule type" value="Genomic_DNA"/>
</dbReference>
<dbReference type="Proteomes" id="UP001194468">
    <property type="component" value="Unassembled WGS sequence"/>
</dbReference>
<reference evidence="3" key="1">
    <citation type="submission" date="2019-10" db="EMBL/GenBank/DDBJ databases">
        <authorList>
            <consortium name="DOE Joint Genome Institute"/>
            <person name="Kuo A."/>
            <person name="Miyauchi S."/>
            <person name="Kiss E."/>
            <person name="Drula E."/>
            <person name="Kohler A."/>
            <person name="Sanchez-Garcia M."/>
            <person name="Andreopoulos B."/>
            <person name="Barry K.W."/>
            <person name="Bonito G."/>
            <person name="Buee M."/>
            <person name="Carver A."/>
            <person name="Chen C."/>
            <person name="Cichocki N."/>
            <person name="Clum A."/>
            <person name="Culley D."/>
            <person name="Crous P.W."/>
            <person name="Fauchery L."/>
            <person name="Girlanda M."/>
            <person name="Hayes R."/>
            <person name="Keri Z."/>
            <person name="LaButti K."/>
            <person name="Lipzen A."/>
            <person name="Lombard V."/>
            <person name="Magnuson J."/>
            <person name="Maillard F."/>
            <person name="Morin E."/>
            <person name="Murat C."/>
            <person name="Nolan M."/>
            <person name="Ohm R."/>
            <person name="Pangilinan J."/>
            <person name="Pereira M."/>
            <person name="Perotto S."/>
            <person name="Peter M."/>
            <person name="Riley R."/>
            <person name="Sitrit Y."/>
            <person name="Stielow B."/>
            <person name="Szollosi G."/>
            <person name="Zifcakova L."/>
            <person name="Stursova M."/>
            <person name="Spatafora J.W."/>
            <person name="Tedersoo L."/>
            <person name="Vaario L.-M."/>
            <person name="Yamada A."/>
            <person name="Yan M."/>
            <person name="Wang P."/>
            <person name="Xu J."/>
            <person name="Bruns T."/>
            <person name="Baldrian P."/>
            <person name="Vilgalys R."/>
            <person name="Henrissat B."/>
            <person name="Grigoriev I.V."/>
            <person name="Hibbett D."/>
            <person name="Nagy L.G."/>
            <person name="Martin F.M."/>
        </authorList>
    </citation>
    <scope>NUCLEOTIDE SEQUENCE</scope>
    <source>
        <strain evidence="3">BED1</strain>
    </source>
</reference>
<reference evidence="3" key="2">
    <citation type="journal article" date="2020" name="Nat. Commun.">
        <title>Large-scale genome sequencing of mycorrhizal fungi provides insights into the early evolution of symbiotic traits.</title>
        <authorList>
            <person name="Miyauchi S."/>
            <person name="Kiss E."/>
            <person name="Kuo A."/>
            <person name="Drula E."/>
            <person name="Kohler A."/>
            <person name="Sanchez-Garcia M."/>
            <person name="Morin E."/>
            <person name="Andreopoulos B."/>
            <person name="Barry K.W."/>
            <person name="Bonito G."/>
            <person name="Buee M."/>
            <person name="Carver A."/>
            <person name="Chen C."/>
            <person name="Cichocki N."/>
            <person name="Clum A."/>
            <person name="Culley D."/>
            <person name="Crous P.W."/>
            <person name="Fauchery L."/>
            <person name="Girlanda M."/>
            <person name="Hayes R.D."/>
            <person name="Keri Z."/>
            <person name="LaButti K."/>
            <person name="Lipzen A."/>
            <person name="Lombard V."/>
            <person name="Magnuson J."/>
            <person name="Maillard F."/>
            <person name="Murat C."/>
            <person name="Nolan M."/>
            <person name="Ohm R.A."/>
            <person name="Pangilinan J."/>
            <person name="Pereira M.F."/>
            <person name="Perotto S."/>
            <person name="Peter M."/>
            <person name="Pfister S."/>
            <person name="Riley R."/>
            <person name="Sitrit Y."/>
            <person name="Stielow J.B."/>
            <person name="Szollosi G."/>
            <person name="Zifcakova L."/>
            <person name="Stursova M."/>
            <person name="Spatafora J.W."/>
            <person name="Tedersoo L."/>
            <person name="Vaario L.M."/>
            <person name="Yamada A."/>
            <person name="Yan M."/>
            <person name="Wang P."/>
            <person name="Xu J."/>
            <person name="Bruns T."/>
            <person name="Baldrian P."/>
            <person name="Vilgalys R."/>
            <person name="Dunand C."/>
            <person name="Henrissat B."/>
            <person name="Grigoriev I.V."/>
            <person name="Hibbett D."/>
            <person name="Nagy L.G."/>
            <person name="Martin F.M."/>
        </authorList>
    </citation>
    <scope>NUCLEOTIDE SEQUENCE</scope>
    <source>
        <strain evidence="3">BED1</strain>
    </source>
</reference>
<keyword evidence="4" id="KW-1185">Reference proteome</keyword>
<dbReference type="InterPro" id="IPR007312">
    <property type="entry name" value="Phosphoesterase"/>
</dbReference>
<feature type="signal peptide" evidence="2">
    <location>
        <begin position="1"/>
        <end position="17"/>
    </location>
</feature>
<evidence type="ECO:0000256" key="2">
    <source>
        <dbReference type="SAM" id="SignalP"/>
    </source>
</evidence>
<protein>
    <submittedName>
        <fullName evidence="3">Phosphoesterase family-domain-containing protein</fullName>
    </submittedName>
</protein>
<keyword evidence="2" id="KW-0732">Signal</keyword>
<dbReference type="PANTHER" id="PTHR31956:SF1">
    <property type="entry name" value="NON-SPECIFIC PHOSPHOLIPASE C1"/>
    <property type="match status" value="1"/>
</dbReference>
<dbReference type="AlphaFoldDB" id="A0AAD4GDE4"/>
<accession>A0AAD4GDE4</accession>
<sequence>MLRVVAALALAAKVVYGSEESEPSANWREHIKNVVVLVQENRSFDSFFGDLSYRRDINNIRHLRDKYCNPANLTSTGESTWICAEPTGSNVSPDDPNHSLTGVNYQLFSTYHPNESGPPEIVEEKERMLGFVIEHEVTHRTYNLTRAADVMQYLPEEMMPVYRTMAENYVLFDNWFCDVPGPTNPNRAYMTSGTSHGHGRNNLTFHIFGLPQRSIFQQLDEANITWTNYYNSSFNPDADFYAWTQTSGRSKTHVQPIARFFADAKAGTLPQFTWINPECCIYDSMHPPSPVNMGEAWTKRVYEALRNSPQWDSMLFLITFDEHGGYADHVSPPVGVPPSDNLTYTEVAQDGKEYTFSFDRLGVRVPALVISPWVQKGALERLGPNDAIYSHSSLPAFISKLWNLDDGVPLTPRVASAASFEHLITDDFRADTPAVLPDPWGYTREDSEPEKERYRPVSELATSRLVDNIDYLGGMPDWAEEYK</sequence>
<name>A0AAD4GDE4_BOLED</name>
<dbReference type="GO" id="GO:0042578">
    <property type="term" value="F:phosphoric ester hydrolase activity"/>
    <property type="evidence" value="ECO:0007669"/>
    <property type="project" value="UniProtKB-ARBA"/>
</dbReference>
<dbReference type="SUPFAM" id="SSF53649">
    <property type="entry name" value="Alkaline phosphatase-like"/>
    <property type="match status" value="1"/>
</dbReference>
<keyword evidence="1" id="KW-0378">Hydrolase</keyword>
<feature type="chain" id="PRO_5042020334" evidence="2">
    <location>
        <begin position="18"/>
        <end position="483"/>
    </location>
</feature>
<dbReference type="Pfam" id="PF04185">
    <property type="entry name" value="Phosphoesterase"/>
    <property type="match status" value="1"/>
</dbReference>
<dbReference type="InterPro" id="IPR017850">
    <property type="entry name" value="Alkaline_phosphatase_core_sf"/>
</dbReference>
<evidence type="ECO:0000256" key="1">
    <source>
        <dbReference type="ARBA" id="ARBA00022801"/>
    </source>
</evidence>
<comment type="caution">
    <text evidence="3">The sequence shown here is derived from an EMBL/GenBank/DDBJ whole genome shotgun (WGS) entry which is preliminary data.</text>
</comment>
<organism evidence="3 4">
    <name type="scientific">Boletus edulis BED1</name>
    <dbReference type="NCBI Taxonomy" id="1328754"/>
    <lineage>
        <taxon>Eukaryota</taxon>
        <taxon>Fungi</taxon>
        <taxon>Dikarya</taxon>
        <taxon>Basidiomycota</taxon>
        <taxon>Agaricomycotina</taxon>
        <taxon>Agaricomycetes</taxon>
        <taxon>Agaricomycetidae</taxon>
        <taxon>Boletales</taxon>
        <taxon>Boletineae</taxon>
        <taxon>Boletaceae</taxon>
        <taxon>Boletoideae</taxon>
        <taxon>Boletus</taxon>
    </lineage>
</organism>
<evidence type="ECO:0000313" key="3">
    <source>
        <dbReference type="EMBL" id="KAF8437652.1"/>
    </source>
</evidence>
<gene>
    <name evidence="3" type="ORF">L210DRAFT_3546623</name>
</gene>
<proteinExistence type="predicted"/>
<evidence type="ECO:0000313" key="4">
    <source>
        <dbReference type="Proteomes" id="UP001194468"/>
    </source>
</evidence>
<dbReference type="PANTHER" id="PTHR31956">
    <property type="entry name" value="NON-SPECIFIC PHOSPHOLIPASE C4-RELATED"/>
    <property type="match status" value="1"/>
</dbReference>
<dbReference type="Gene3D" id="3.40.720.10">
    <property type="entry name" value="Alkaline Phosphatase, subunit A"/>
    <property type="match status" value="2"/>
</dbReference>
<dbReference type="GO" id="GO:0009395">
    <property type="term" value="P:phospholipid catabolic process"/>
    <property type="evidence" value="ECO:0007669"/>
    <property type="project" value="TreeGrafter"/>
</dbReference>